<dbReference type="Gene3D" id="3.40.50.150">
    <property type="entry name" value="Vaccinia Virus protein VP39"/>
    <property type="match status" value="1"/>
</dbReference>
<comment type="similarity">
    <text evidence="1">Belongs to the N(4)/N(6)-methyltransferase family. N(4) subfamily.</text>
</comment>
<comment type="catalytic activity">
    <reaction evidence="7">
        <text>a 2'-deoxyadenosine in DNA + S-adenosyl-L-methionine = an N(6)-methyl-2'-deoxyadenosine in DNA + S-adenosyl-L-homocysteine + H(+)</text>
        <dbReference type="Rhea" id="RHEA:15197"/>
        <dbReference type="Rhea" id="RHEA-COMP:12418"/>
        <dbReference type="Rhea" id="RHEA-COMP:12419"/>
        <dbReference type="ChEBI" id="CHEBI:15378"/>
        <dbReference type="ChEBI" id="CHEBI:57856"/>
        <dbReference type="ChEBI" id="CHEBI:59789"/>
        <dbReference type="ChEBI" id="CHEBI:90615"/>
        <dbReference type="ChEBI" id="CHEBI:90616"/>
        <dbReference type="EC" id="2.1.1.72"/>
    </reaction>
</comment>
<dbReference type="EMBL" id="JAPTYD010000016">
    <property type="protein sequence ID" value="MCZ0962400.1"/>
    <property type="molecule type" value="Genomic_DNA"/>
</dbReference>
<feature type="domain" description="DNA methylase N-4/N-6" evidence="10">
    <location>
        <begin position="52"/>
        <end position="277"/>
    </location>
</feature>
<evidence type="ECO:0000256" key="4">
    <source>
        <dbReference type="ARBA" id="ARBA00022691"/>
    </source>
</evidence>
<sequence>MTPFDAMEIQGSIVSSTLSAFPCPAAPTTAIDHAVICGDALAGMAALPAGSIDVVVTSPPYNIGLSYRSYDDRLPHQAYLDWMGETAAQIARVLAPNGAAFINLGAGADPWQAMDVAGQFRQHLALQNTITWVKSVTVDGVTRGHVRPVNSRRFLNRSHECIFHLTKSGDVPIDRLAIGVPYTDKTNLRRWKAARQDLRCGGNTWFIPYETVRTSAGEIRHPAAFPLELPRRCLRMHGGQGVVLDPFLGSGTTLVAARELGWRGIGIELDPDYAAMARARIAAADVPDRG</sequence>
<reference evidence="11" key="1">
    <citation type="submission" date="2022-12" db="EMBL/GenBank/DDBJ databases">
        <title>Paracoccus sp. EF6 isolated from a lake water.</title>
        <authorList>
            <person name="Liu H."/>
        </authorList>
    </citation>
    <scope>NUCLEOTIDE SEQUENCE</scope>
    <source>
        <strain evidence="11">EF6</strain>
    </source>
</reference>
<evidence type="ECO:0000313" key="12">
    <source>
        <dbReference type="Proteomes" id="UP001149822"/>
    </source>
</evidence>
<keyword evidence="6" id="KW-0238">DNA-binding</keyword>
<dbReference type="InterPro" id="IPR002941">
    <property type="entry name" value="DNA_methylase_N4/N6"/>
</dbReference>
<dbReference type="PROSITE" id="PS00093">
    <property type="entry name" value="N4_MTASE"/>
    <property type="match status" value="1"/>
</dbReference>
<dbReference type="InterPro" id="IPR029063">
    <property type="entry name" value="SAM-dependent_MTases_sf"/>
</dbReference>
<evidence type="ECO:0000256" key="7">
    <source>
        <dbReference type="ARBA" id="ARBA00047942"/>
    </source>
</evidence>
<accession>A0ABT4J5J7</accession>
<keyword evidence="2" id="KW-0489">Methyltransferase</keyword>
<dbReference type="RefSeq" id="WP_268942424.1">
    <property type="nucleotide sequence ID" value="NZ_JAPTYD010000016.1"/>
</dbReference>
<organism evidence="11 12">
    <name type="scientific">Paracoccus benzoatiresistens</name>
    <dbReference type="NCBI Taxonomy" id="2997341"/>
    <lineage>
        <taxon>Bacteria</taxon>
        <taxon>Pseudomonadati</taxon>
        <taxon>Pseudomonadota</taxon>
        <taxon>Alphaproteobacteria</taxon>
        <taxon>Rhodobacterales</taxon>
        <taxon>Paracoccaceae</taxon>
        <taxon>Paracoccus</taxon>
    </lineage>
</organism>
<gene>
    <name evidence="11" type="ORF">OU682_12300</name>
</gene>
<evidence type="ECO:0000256" key="9">
    <source>
        <dbReference type="RuleBase" id="RU362026"/>
    </source>
</evidence>
<comment type="catalytic activity">
    <reaction evidence="8">
        <text>a 2'-deoxycytidine in DNA + S-adenosyl-L-methionine = an N(4)-methyl-2'-deoxycytidine in DNA + S-adenosyl-L-homocysteine + H(+)</text>
        <dbReference type="Rhea" id="RHEA:16857"/>
        <dbReference type="Rhea" id="RHEA-COMP:11369"/>
        <dbReference type="Rhea" id="RHEA-COMP:13674"/>
        <dbReference type="ChEBI" id="CHEBI:15378"/>
        <dbReference type="ChEBI" id="CHEBI:57856"/>
        <dbReference type="ChEBI" id="CHEBI:59789"/>
        <dbReference type="ChEBI" id="CHEBI:85452"/>
        <dbReference type="ChEBI" id="CHEBI:137933"/>
        <dbReference type="EC" id="2.1.1.113"/>
    </reaction>
</comment>
<dbReference type="Proteomes" id="UP001149822">
    <property type="component" value="Unassembled WGS sequence"/>
</dbReference>
<proteinExistence type="inferred from homology"/>
<evidence type="ECO:0000256" key="8">
    <source>
        <dbReference type="ARBA" id="ARBA00049120"/>
    </source>
</evidence>
<keyword evidence="12" id="KW-1185">Reference proteome</keyword>
<dbReference type="InterPro" id="IPR001091">
    <property type="entry name" value="RM_Methyltransferase"/>
</dbReference>
<evidence type="ECO:0000256" key="2">
    <source>
        <dbReference type="ARBA" id="ARBA00022603"/>
    </source>
</evidence>
<comment type="caution">
    <text evidence="11">The sequence shown here is derived from an EMBL/GenBank/DDBJ whole genome shotgun (WGS) entry which is preliminary data.</text>
</comment>
<evidence type="ECO:0000256" key="3">
    <source>
        <dbReference type="ARBA" id="ARBA00022679"/>
    </source>
</evidence>
<dbReference type="SUPFAM" id="SSF53335">
    <property type="entry name" value="S-adenosyl-L-methionine-dependent methyltransferases"/>
    <property type="match status" value="1"/>
</dbReference>
<keyword evidence="5" id="KW-0680">Restriction system</keyword>
<protein>
    <recommendedName>
        <fullName evidence="9">Methyltransferase</fullName>
        <ecNumber evidence="9">2.1.1.-</ecNumber>
    </recommendedName>
</protein>
<evidence type="ECO:0000259" key="10">
    <source>
        <dbReference type="Pfam" id="PF01555"/>
    </source>
</evidence>
<evidence type="ECO:0000313" key="11">
    <source>
        <dbReference type="EMBL" id="MCZ0962400.1"/>
    </source>
</evidence>
<evidence type="ECO:0000256" key="6">
    <source>
        <dbReference type="ARBA" id="ARBA00023125"/>
    </source>
</evidence>
<name>A0ABT4J5J7_9RHOB</name>
<dbReference type="Pfam" id="PF01555">
    <property type="entry name" value="N6_N4_Mtase"/>
    <property type="match status" value="1"/>
</dbReference>
<dbReference type="InterPro" id="IPR017985">
    <property type="entry name" value="MeTrfase_CN4_CS"/>
</dbReference>
<dbReference type="EC" id="2.1.1.-" evidence="9"/>
<evidence type="ECO:0000256" key="5">
    <source>
        <dbReference type="ARBA" id="ARBA00022747"/>
    </source>
</evidence>
<keyword evidence="4" id="KW-0949">S-adenosyl-L-methionine</keyword>
<dbReference type="PRINTS" id="PR00508">
    <property type="entry name" value="S21N4MTFRASE"/>
</dbReference>
<keyword evidence="3" id="KW-0808">Transferase</keyword>
<evidence type="ECO:0000256" key="1">
    <source>
        <dbReference type="ARBA" id="ARBA00010203"/>
    </source>
</evidence>